<proteinExistence type="predicted"/>
<feature type="transmembrane region" description="Helical" evidence="6">
    <location>
        <begin position="43"/>
        <end position="65"/>
    </location>
</feature>
<dbReference type="EMBL" id="JOPA01000027">
    <property type="protein sequence ID" value="OUI92826.1"/>
    <property type="molecule type" value="Genomic_DNA"/>
</dbReference>
<organism evidence="8 9">
    <name type="scientific">Acetobacter indonesiensis</name>
    <dbReference type="NCBI Taxonomy" id="104101"/>
    <lineage>
        <taxon>Bacteria</taxon>
        <taxon>Pseudomonadati</taxon>
        <taxon>Pseudomonadota</taxon>
        <taxon>Alphaproteobacteria</taxon>
        <taxon>Acetobacterales</taxon>
        <taxon>Acetobacteraceae</taxon>
        <taxon>Acetobacter</taxon>
    </lineage>
</organism>
<dbReference type="GO" id="GO:0005886">
    <property type="term" value="C:plasma membrane"/>
    <property type="evidence" value="ECO:0007669"/>
    <property type="project" value="UniProtKB-SubCell"/>
</dbReference>
<dbReference type="Proteomes" id="UP000194641">
    <property type="component" value="Unassembled WGS sequence"/>
</dbReference>
<dbReference type="InterPro" id="IPR010432">
    <property type="entry name" value="RDD"/>
</dbReference>
<feature type="transmembrane region" description="Helical" evidence="6">
    <location>
        <begin position="160"/>
        <end position="184"/>
    </location>
</feature>
<evidence type="ECO:0000256" key="1">
    <source>
        <dbReference type="ARBA" id="ARBA00004651"/>
    </source>
</evidence>
<dbReference type="Pfam" id="PF06271">
    <property type="entry name" value="RDD"/>
    <property type="match status" value="1"/>
</dbReference>
<reference evidence="9" key="1">
    <citation type="submission" date="2014-06" db="EMBL/GenBank/DDBJ databases">
        <authorList>
            <person name="Winans N.J."/>
            <person name="Newell P.D."/>
            <person name="Douglas A.E."/>
        </authorList>
    </citation>
    <scope>NUCLEOTIDE SEQUENCE [LARGE SCALE GENOMIC DNA]</scope>
</reference>
<name>A0A252AS66_9PROT</name>
<evidence type="ECO:0000256" key="6">
    <source>
        <dbReference type="SAM" id="Phobius"/>
    </source>
</evidence>
<keyword evidence="4 6" id="KW-1133">Transmembrane helix</keyword>
<feature type="domain" description="RDD" evidence="7">
    <location>
        <begin position="36"/>
        <end position="197"/>
    </location>
</feature>
<evidence type="ECO:0000256" key="4">
    <source>
        <dbReference type="ARBA" id="ARBA00022989"/>
    </source>
</evidence>
<accession>A0A252AS66</accession>
<evidence type="ECO:0000259" key="7">
    <source>
        <dbReference type="Pfam" id="PF06271"/>
    </source>
</evidence>
<dbReference type="PANTHER" id="PTHR36115">
    <property type="entry name" value="PROLINE-RICH ANTIGEN HOMOLOG-RELATED"/>
    <property type="match status" value="1"/>
</dbReference>
<keyword evidence="2" id="KW-1003">Cell membrane</keyword>
<dbReference type="PANTHER" id="PTHR36115:SF6">
    <property type="entry name" value="PROLINE-RICH ANTIGEN HOMOLOG"/>
    <property type="match status" value="1"/>
</dbReference>
<keyword evidence="5 6" id="KW-0472">Membrane</keyword>
<dbReference type="InterPro" id="IPR051791">
    <property type="entry name" value="Pra-immunoreactive"/>
</dbReference>
<sequence>MPPSDLPPGWSGPYQSPNTAAPYTQPGGIGQPTWVYAGFWWRVWAFLIDALILSVVDSVLGFFMLPDLKVEWQETPIPDASGQTVDVVDIAEFVQPDTISVLIPHIHAGNWHLPSLFLALLPALYFIIFESSSFRATPGKRLCRLEVTTSRGRRLSIGRAALRFAVKAFISFPFFYIGVLMVAFTRHKQGLHDLIAGTVVIRAETAEVVTFEPRS</sequence>
<keyword evidence="3 6" id="KW-0812">Transmembrane</keyword>
<evidence type="ECO:0000256" key="3">
    <source>
        <dbReference type="ARBA" id="ARBA00022692"/>
    </source>
</evidence>
<evidence type="ECO:0000313" key="8">
    <source>
        <dbReference type="EMBL" id="OUI92826.1"/>
    </source>
</evidence>
<comment type="subcellular location">
    <subcellularLocation>
        <location evidence="1">Cell membrane</location>
        <topology evidence="1">Multi-pass membrane protein</topology>
    </subcellularLocation>
</comment>
<evidence type="ECO:0000256" key="5">
    <source>
        <dbReference type="ARBA" id="ARBA00023136"/>
    </source>
</evidence>
<comment type="caution">
    <text evidence="8">The sequence shown here is derived from an EMBL/GenBank/DDBJ whole genome shotgun (WGS) entry which is preliminary data.</text>
</comment>
<gene>
    <name evidence="8" type="ORF">HK17_09540</name>
</gene>
<protein>
    <recommendedName>
        <fullName evidence="7">RDD domain-containing protein</fullName>
    </recommendedName>
</protein>
<dbReference type="RefSeq" id="WP_086659672.1">
    <property type="nucleotide sequence ID" value="NZ_JBJJWX010000003.1"/>
</dbReference>
<dbReference type="AlphaFoldDB" id="A0A252AS66"/>
<evidence type="ECO:0000313" key="9">
    <source>
        <dbReference type="Proteomes" id="UP000194641"/>
    </source>
</evidence>
<evidence type="ECO:0000256" key="2">
    <source>
        <dbReference type="ARBA" id="ARBA00022475"/>
    </source>
</evidence>